<dbReference type="SMART" id="SM00306">
    <property type="entry name" value="HintN"/>
    <property type="match status" value="1"/>
</dbReference>
<gene>
    <name evidence="18" type="ORF">AUJ30_02130</name>
</gene>
<dbReference type="InterPro" id="IPR013815">
    <property type="entry name" value="ATP_grasp_subdomain_1"/>
</dbReference>
<evidence type="ECO:0000256" key="9">
    <source>
        <dbReference type="ARBA" id="ARBA00022741"/>
    </source>
</evidence>
<dbReference type="GO" id="GO:0006094">
    <property type="term" value="P:gluconeogenesis"/>
    <property type="evidence" value="ECO:0007669"/>
    <property type="project" value="UniProtKB-UniPathway"/>
</dbReference>
<evidence type="ECO:0000256" key="7">
    <source>
        <dbReference type="ARBA" id="ARBA00022679"/>
    </source>
</evidence>
<dbReference type="Pfam" id="PF14528">
    <property type="entry name" value="LAGLIDADG_3"/>
    <property type="match status" value="1"/>
</dbReference>
<evidence type="ECO:0000256" key="15">
    <source>
        <dbReference type="ARBA" id="ARBA00033470"/>
    </source>
</evidence>
<dbReference type="Gene3D" id="3.30.1490.20">
    <property type="entry name" value="ATP-grasp fold, A domain"/>
    <property type="match status" value="1"/>
</dbReference>
<evidence type="ECO:0000256" key="6">
    <source>
        <dbReference type="ARBA" id="ARBA00021623"/>
    </source>
</evidence>
<dbReference type="InterPro" id="IPR006319">
    <property type="entry name" value="PEP_synth"/>
</dbReference>
<dbReference type="Proteomes" id="UP000182693">
    <property type="component" value="Unassembled WGS sequence"/>
</dbReference>
<keyword evidence="11" id="KW-0068">Autocatalytic cleavage</keyword>
<dbReference type="AlphaFoldDB" id="A0A1J4XS55"/>
<dbReference type="Gene3D" id="3.50.30.10">
    <property type="entry name" value="Phosphohistidine domain"/>
    <property type="match status" value="2"/>
</dbReference>
<dbReference type="SUPFAM" id="SSF55608">
    <property type="entry name" value="Homing endonucleases"/>
    <property type="match status" value="1"/>
</dbReference>
<comment type="similarity">
    <text evidence="4">Belongs to the PEP-utilizing enzyme family.</text>
</comment>
<dbReference type="GO" id="GO:0008986">
    <property type="term" value="F:pyruvate, water dikinase activity"/>
    <property type="evidence" value="ECO:0007669"/>
    <property type="project" value="UniProtKB-EC"/>
</dbReference>
<sequence>MEFIKQLKKVGIEDVPEVGGKNASLGEMIRYLAPKGVKIPGGFVVTATTYRYFLKQTGLDKFIKKTLQGLDTKNFADLAARGKFIREAIKSAELPDNLKKEIVKNYQLMEKEYGKNVDVAVRSSATAEDVPEASFAGQHETFLNIQGSENLLEAVRACFASLFKDRAISYRVDKGFSHLEVALSVGVEKMVRSDLGSSGVIFTLDTESGFPNIVLINGSWGLGEMIVQGEVIPDEFLVFKKTKAVIDKRLGAKSRKMIYSAGRGIKKTRIVPTSQKEKESFVLNDQEILKLAEWSVLVEEHYSKKYKKWMPMDLEWAKDGKTGELFIIQARPETVHSLRDFSKIKEYALQQKGKAIVKGTSVGSKIAVGKARVILDAKNLGQFKAAEILVTDMTDPDWEPIMKIASAIVTDKGGRTCFSGETKILTDKGFLEFKDVYEKMKNGEEFLIYSYDYKNKLPKWKRILSSQKNKLTAIRVSVSQTGNTQNNFIDVTKDHKFYTYKNRELIKKSLKAIIKDKEAVCLVENLPASITNSVDNKLAYLLGVLATDGSIYLCPGVNGFRRGQITFTQKESPEKQEFISTVNEYFSGIFGKQMTAREKTTVSQLRGRTISGTVTDFRCYSLSIALQINQYLQNLPLLALSFSKESAKNFLAGVIDGDGSFYNNRIQIYASKENVFQAIIISCLRLGIVPQVTTNRNIYNIQIVEKMEEILALVKKIEISAREKILGTKLFAAKQIFGDIIDTINYKGRIKPYVKGNLFIDARKIKEYLLPLADINIKKELKNVLESSLRMQRISFVKDLGEINVFNVEVEADNELDHNYVVFTNRLAPLLVSNSHAAIVSRELGIPCIVGSENATRKIKTGQTITVDTTGSEGLVFSGALKFKIVEQDVKKFPKPKTKIMMNIATPEAAFEKSFLPNDGVGLAREEFIIASDIGIHPNALINYKKLPSKIKKIIDKKTIGYKNKIQFYVDKLAYGIAKISAAFYPKPVIVRFSDFKTNEYRSLIGGELYEPLEENPMIGWRGASRYYHPNFSPAFILELKAIKKVREEMGLDNMVVMVPFCRTVEEGKKVIGMIKKFLKPLKIYVMCEIPSNVILADEFLKIFDGMSIGSNDLTQLTVGIDRDASELVRGIANENDESVKKLIAEVIKKCRAKKKYIGICGQAPSDYPEFAEFLVEQGIESMSLNPDTIIKTTLKVYEKEKRGKNNRTNL</sequence>
<dbReference type="EMBL" id="MNWX01000040">
    <property type="protein sequence ID" value="OIO64642.1"/>
    <property type="molecule type" value="Genomic_DNA"/>
</dbReference>
<dbReference type="PROSITE" id="PS50819">
    <property type="entry name" value="INTEIN_ENDONUCLEASE"/>
    <property type="match status" value="1"/>
</dbReference>
<dbReference type="Gene3D" id="3.30.470.20">
    <property type="entry name" value="ATP-grasp fold, B domain"/>
    <property type="match status" value="1"/>
</dbReference>
<organism evidence="18 19">
    <name type="scientific">Candidatus Wolfebacteria bacterium CG1_02_39_135</name>
    <dbReference type="NCBI Taxonomy" id="1805425"/>
    <lineage>
        <taxon>Bacteria</taxon>
        <taxon>Candidatus Wolfeibacteriota</taxon>
    </lineage>
</organism>
<dbReference type="InterPro" id="IPR004860">
    <property type="entry name" value="LAGLIDADG_dom"/>
</dbReference>
<dbReference type="InterPro" id="IPR006141">
    <property type="entry name" value="Intein_N"/>
</dbReference>
<dbReference type="InterPro" id="IPR003587">
    <property type="entry name" value="Hint_dom_N"/>
</dbReference>
<evidence type="ECO:0000256" key="12">
    <source>
        <dbReference type="ARBA" id="ARBA00022840"/>
    </source>
</evidence>
<dbReference type="InterPro" id="IPR036637">
    <property type="entry name" value="Phosphohistidine_dom_sf"/>
</dbReference>
<evidence type="ECO:0000313" key="19">
    <source>
        <dbReference type="Proteomes" id="UP000182693"/>
    </source>
</evidence>
<evidence type="ECO:0000259" key="17">
    <source>
        <dbReference type="PROSITE" id="PS50819"/>
    </source>
</evidence>
<dbReference type="Gene3D" id="2.170.16.10">
    <property type="entry name" value="Hedgehog/Intein (Hint) domain"/>
    <property type="match status" value="1"/>
</dbReference>
<dbReference type="Gene3D" id="3.20.20.60">
    <property type="entry name" value="Phosphoenolpyruvate-binding domains"/>
    <property type="match status" value="1"/>
</dbReference>
<proteinExistence type="inferred from homology"/>
<dbReference type="InterPro" id="IPR015813">
    <property type="entry name" value="Pyrv/PenolPyrv_kinase-like_dom"/>
</dbReference>
<keyword evidence="8" id="KW-0479">Metal-binding</keyword>
<comment type="caution">
    <text evidence="18">The sequence shown here is derived from an EMBL/GenBank/DDBJ whole genome shotgun (WGS) entry which is preliminary data.</text>
</comment>
<dbReference type="GO" id="GO:0005524">
    <property type="term" value="F:ATP binding"/>
    <property type="evidence" value="ECO:0007669"/>
    <property type="project" value="UniProtKB-KW"/>
</dbReference>
<evidence type="ECO:0000256" key="13">
    <source>
        <dbReference type="ARBA" id="ARBA00022842"/>
    </source>
</evidence>
<dbReference type="InterPro" id="IPR002192">
    <property type="entry name" value="PPDK_AMP/ATP-bd"/>
</dbReference>
<dbReference type="EC" id="2.7.9.2" evidence="5"/>
<dbReference type="STRING" id="1805425.AUJ30_02130"/>
<evidence type="ECO:0000256" key="4">
    <source>
        <dbReference type="ARBA" id="ARBA00007837"/>
    </source>
</evidence>
<keyword evidence="9" id="KW-0547">Nucleotide-binding</keyword>
<comment type="cofactor">
    <cofactor evidence="1">
        <name>Mg(2+)</name>
        <dbReference type="ChEBI" id="CHEBI:18420"/>
    </cofactor>
</comment>
<evidence type="ECO:0000256" key="16">
    <source>
        <dbReference type="ARBA" id="ARBA00047700"/>
    </source>
</evidence>
<dbReference type="FunFam" id="3.30.1490.20:FF:000010">
    <property type="entry name" value="Phosphoenolpyruvate synthase"/>
    <property type="match status" value="1"/>
</dbReference>
<evidence type="ECO:0000256" key="2">
    <source>
        <dbReference type="ARBA" id="ARBA00002988"/>
    </source>
</evidence>
<dbReference type="GO" id="GO:0016539">
    <property type="term" value="P:intein-mediated protein splicing"/>
    <property type="evidence" value="ECO:0007669"/>
    <property type="project" value="InterPro"/>
</dbReference>
<evidence type="ECO:0000256" key="5">
    <source>
        <dbReference type="ARBA" id="ARBA00011996"/>
    </source>
</evidence>
<dbReference type="Pfam" id="PF00391">
    <property type="entry name" value="PEP-utilizers"/>
    <property type="match status" value="2"/>
</dbReference>
<dbReference type="PANTHER" id="PTHR43030:SF1">
    <property type="entry name" value="PHOSPHOENOLPYRUVATE SYNTHASE"/>
    <property type="match status" value="1"/>
</dbReference>
<keyword evidence="12" id="KW-0067">ATP-binding</keyword>
<comment type="function">
    <text evidence="2">Catalyzes the phosphorylation of pyruvate to phosphoenolpyruvate.</text>
</comment>
<evidence type="ECO:0000256" key="14">
    <source>
        <dbReference type="ARBA" id="ARBA00023000"/>
    </source>
</evidence>
<dbReference type="PANTHER" id="PTHR43030">
    <property type="entry name" value="PHOSPHOENOLPYRUVATE SYNTHASE"/>
    <property type="match status" value="1"/>
</dbReference>
<evidence type="ECO:0000256" key="11">
    <source>
        <dbReference type="ARBA" id="ARBA00022813"/>
    </source>
</evidence>
<comment type="pathway">
    <text evidence="3">Carbohydrate biosynthesis; gluconeogenesis.</text>
</comment>
<dbReference type="InterPro" id="IPR036844">
    <property type="entry name" value="Hint_dom_sf"/>
</dbReference>
<dbReference type="SUPFAM" id="SSF51621">
    <property type="entry name" value="Phosphoenolpyruvate/pyruvate domain"/>
    <property type="match status" value="1"/>
</dbReference>
<dbReference type="InterPro" id="IPR004042">
    <property type="entry name" value="Intein_endonuc_central"/>
</dbReference>
<evidence type="ECO:0000256" key="1">
    <source>
        <dbReference type="ARBA" id="ARBA00001946"/>
    </source>
</evidence>
<dbReference type="Pfam" id="PF01326">
    <property type="entry name" value="PPDK_N"/>
    <property type="match status" value="1"/>
</dbReference>
<comment type="catalytic activity">
    <reaction evidence="16">
        <text>pyruvate + ATP + H2O = phosphoenolpyruvate + AMP + phosphate + 2 H(+)</text>
        <dbReference type="Rhea" id="RHEA:11364"/>
        <dbReference type="ChEBI" id="CHEBI:15361"/>
        <dbReference type="ChEBI" id="CHEBI:15377"/>
        <dbReference type="ChEBI" id="CHEBI:15378"/>
        <dbReference type="ChEBI" id="CHEBI:30616"/>
        <dbReference type="ChEBI" id="CHEBI:43474"/>
        <dbReference type="ChEBI" id="CHEBI:58702"/>
        <dbReference type="ChEBI" id="CHEBI:456215"/>
        <dbReference type="EC" id="2.7.9.2"/>
    </reaction>
</comment>
<dbReference type="PROSITE" id="PS00742">
    <property type="entry name" value="PEP_ENZYMES_2"/>
    <property type="match status" value="1"/>
</dbReference>
<feature type="domain" description="DOD-type homing endonuclease" evidence="17">
    <location>
        <begin position="541"/>
        <end position="688"/>
    </location>
</feature>
<dbReference type="UniPathway" id="UPA00138"/>
<dbReference type="InterPro" id="IPR040442">
    <property type="entry name" value="Pyrv_kinase-like_dom_sf"/>
</dbReference>
<name>A0A1J4XS55_9BACT</name>
<dbReference type="InterPro" id="IPR008279">
    <property type="entry name" value="PEP-util_enz_mobile_dom"/>
</dbReference>
<dbReference type="SUPFAM" id="SSF51294">
    <property type="entry name" value="Hedgehog/intein (Hint) domain"/>
    <property type="match status" value="1"/>
</dbReference>
<keyword evidence="14" id="KW-0651">Protein splicing</keyword>
<evidence type="ECO:0000256" key="8">
    <source>
        <dbReference type="ARBA" id="ARBA00022723"/>
    </source>
</evidence>
<dbReference type="SUPFAM" id="SSF52009">
    <property type="entry name" value="Phosphohistidine domain"/>
    <property type="match status" value="2"/>
</dbReference>
<dbReference type="NCBIfam" id="TIGR01445">
    <property type="entry name" value="intein_Nterm"/>
    <property type="match status" value="1"/>
</dbReference>
<keyword evidence="10" id="KW-0418">Kinase</keyword>
<evidence type="ECO:0000256" key="3">
    <source>
        <dbReference type="ARBA" id="ARBA00004742"/>
    </source>
</evidence>
<dbReference type="Gene3D" id="3.10.28.10">
    <property type="entry name" value="Homing endonucleases"/>
    <property type="match status" value="1"/>
</dbReference>
<dbReference type="GO" id="GO:0004519">
    <property type="term" value="F:endonuclease activity"/>
    <property type="evidence" value="ECO:0007669"/>
    <property type="project" value="InterPro"/>
</dbReference>
<evidence type="ECO:0000313" key="18">
    <source>
        <dbReference type="EMBL" id="OIO64642.1"/>
    </source>
</evidence>
<dbReference type="SUPFAM" id="SSF56059">
    <property type="entry name" value="Glutathione synthetase ATP-binding domain-like"/>
    <property type="match status" value="1"/>
</dbReference>
<evidence type="ECO:0000256" key="10">
    <source>
        <dbReference type="ARBA" id="ARBA00022777"/>
    </source>
</evidence>
<accession>A0A1J4XS55</accession>
<dbReference type="PROSITE" id="PS50817">
    <property type="entry name" value="INTEIN_N_TER"/>
    <property type="match status" value="1"/>
</dbReference>
<dbReference type="InterPro" id="IPR023151">
    <property type="entry name" value="PEP_util_CS"/>
</dbReference>
<keyword evidence="13" id="KW-0460">Magnesium</keyword>
<dbReference type="GO" id="GO:0046872">
    <property type="term" value="F:metal ion binding"/>
    <property type="evidence" value="ECO:0007669"/>
    <property type="project" value="UniProtKB-KW"/>
</dbReference>
<keyword evidence="7" id="KW-0808">Transferase</keyword>
<protein>
    <recommendedName>
        <fullName evidence="6">Phosphoenolpyruvate synthase</fullName>
        <ecNumber evidence="5">2.7.9.2</ecNumber>
    </recommendedName>
    <alternativeName>
        <fullName evidence="15">Pyruvate, water dikinase</fullName>
    </alternativeName>
</protein>
<dbReference type="InterPro" id="IPR027434">
    <property type="entry name" value="Homing_endonucl"/>
</dbReference>
<dbReference type="Pfam" id="PF02896">
    <property type="entry name" value="PEP-utilizers_C"/>
    <property type="match status" value="1"/>
</dbReference>
<dbReference type="InterPro" id="IPR000121">
    <property type="entry name" value="PEP_util_C"/>
</dbReference>
<reference evidence="18 19" key="1">
    <citation type="journal article" date="2016" name="Environ. Microbiol.">
        <title>Genomic resolution of a cold subsurface aquifer community provides metabolic insights for novel microbes adapted to high CO concentrations.</title>
        <authorList>
            <person name="Probst A.J."/>
            <person name="Castelle C.J."/>
            <person name="Singh A."/>
            <person name="Brown C.T."/>
            <person name="Anantharaman K."/>
            <person name="Sharon I."/>
            <person name="Hug L.A."/>
            <person name="Burstein D."/>
            <person name="Emerson J.B."/>
            <person name="Thomas B.C."/>
            <person name="Banfield J.F."/>
        </authorList>
    </citation>
    <scope>NUCLEOTIDE SEQUENCE [LARGE SCALE GENOMIC DNA]</scope>
    <source>
        <strain evidence="18">CG1_02_39_135</strain>
    </source>
</reference>